<proteinExistence type="predicted"/>
<keyword evidence="3" id="KW-1185">Reference proteome</keyword>
<dbReference type="EMBL" id="JAMPKK010000034">
    <property type="protein sequence ID" value="MEP0865950.1"/>
    <property type="molecule type" value="Genomic_DNA"/>
</dbReference>
<protein>
    <submittedName>
        <fullName evidence="2">FHA domain-containing protein</fullName>
    </submittedName>
</protein>
<dbReference type="Proteomes" id="UP001442494">
    <property type="component" value="Unassembled WGS sequence"/>
</dbReference>
<dbReference type="RefSeq" id="WP_190418242.1">
    <property type="nucleotide sequence ID" value="NZ_JAMPKK010000034.1"/>
</dbReference>
<reference evidence="2 3" key="1">
    <citation type="submission" date="2022-04" db="EMBL/GenBank/DDBJ databases">
        <title>Positive selection, recombination, and allopatry shape intraspecific diversity of widespread and dominant cyanobacteria.</title>
        <authorList>
            <person name="Wei J."/>
            <person name="Shu W."/>
            <person name="Hu C."/>
        </authorList>
    </citation>
    <scope>NUCLEOTIDE SEQUENCE [LARGE SCALE GENOMIC DNA]</scope>
    <source>
        <strain evidence="2 3">GB2-A5</strain>
    </source>
</reference>
<feature type="domain" description="FHA" evidence="1">
    <location>
        <begin position="31"/>
        <end position="83"/>
    </location>
</feature>
<evidence type="ECO:0000313" key="2">
    <source>
        <dbReference type="EMBL" id="MEP0865950.1"/>
    </source>
</evidence>
<dbReference type="SMART" id="SM00240">
    <property type="entry name" value="FHA"/>
    <property type="match status" value="1"/>
</dbReference>
<dbReference type="Gene3D" id="2.60.200.20">
    <property type="match status" value="1"/>
</dbReference>
<gene>
    <name evidence="2" type="ORF">NDI37_15895</name>
</gene>
<evidence type="ECO:0000313" key="3">
    <source>
        <dbReference type="Proteomes" id="UP001442494"/>
    </source>
</evidence>
<name>A0ABV0JR96_9CYAN</name>
<dbReference type="PROSITE" id="PS50006">
    <property type="entry name" value="FHA_DOMAIN"/>
    <property type="match status" value="1"/>
</dbReference>
<dbReference type="InterPro" id="IPR008984">
    <property type="entry name" value="SMAD_FHA_dom_sf"/>
</dbReference>
<dbReference type="SUPFAM" id="SSF49879">
    <property type="entry name" value="SMAD/FHA domain"/>
    <property type="match status" value="1"/>
</dbReference>
<organism evidence="2 3">
    <name type="scientific">Funiculus sociatus GB2-A5</name>
    <dbReference type="NCBI Taxonomy" id="2933946"/>
    <lineage>
        <taxon>Bacteria</taxon>
        <taxon>Bacillati</taxon>
        <taxon>Cyanobacteriota</taxon>
        <taxon>Cyanophyceae</taxon>
        <taxon>Coleofasciculales</taxon>
        <taxon>Coleofasciculaceae</taxon>
        <taxon>Funiculus</taxon>
    </lineage>
</organism>
<evidence type="ECO:0000259" key="1">
    <source>
        <dbReference type="PROSITE" id="PS50006"/>
    </source>
</evidence>
<dbReference type="Pfam" id="PF16697">
    <property type="entry name" value="Yop-YscD_cpl"/>
    <property type="match status" value="1"/>
</dbReference>
<accession>A0ABV0JR96</accession>
<comment type="caution">
    <text evidence="2">The sequence shown here is derived from an EMBL/GenBank/DDBJ whole genome shotgun (WGS) entry which is preliminary data.</text>
</comment>
<sequence>MNELTLEWYEATQVKSLTINDHQIGKNPGTIRIGRDPARCDIVLTDPTVSGLHVEIFFQAQQQSFYLRSLRESNPPLVDGCSIAQGEVALSQGSIFYLGQMELKVTAVCLGAIAVPATIIMPPSSPAAKAVAPGTTRPNPVTYGLQCFACNKVSPYKQLNLGCPWCGTSLAAALSVLVTPNGN</sequence>
<dbReference type="CDD" id="cd00060">
    <property type="entry name" value="FHA"/>
    <property type="match status" value="1"/>
</dbReference>
<dbReference type="InterPro" id="IPR032030">
    <property type="entry name" value="YscD_cytoplasmic_dom"/>
</dbReference>
<dbReference type="InterPro" id="IPR000253">
    <property type="entry name" value="FHA_dom"/>
</dbReference>